<dbReference type="RefSeq" id="WP_238707545.1">
    <property type="nucleotide sequence ID" value="NZ_BKBW01000001.1"/>
</dbReference>
<organism evidence="2 3">
    <name type="scientific">Comamonas testosteroni</name>
    <name type="common">Pseudomonas testosteroni</name>
    <dbReference type="NCBI Taxonomy" id="285"/>
    <lineage>
        <taxon>Bacteria</taxon>
        <taxon>Pseudomonadati</taxon>
        <taxon>Pseudomonadota</taxon>
        <taxon>Betaproteobacteria</taxon>
        <taxon>Burkholderiales</taxon>
        <taxon>Comamonadaceae</taxon>
        <taxon>Comamonas</taxon>
    </lineage>
</organism>
<evidence type="ECO:0000313" key="2">
    <source>
        <dbReference type="EMBL" id="GEQ73337.1"/>
    </source>
</evidence>
<accession>A0A5A7M657</accession>
<dbReference type="AlphaFoldDB" id="A0A5A7M657"/>
<sequence length="207" mass="21189">MSDLHGFRSAKTLCWAGLGLIAAGLAACGGGGGGDSTPQQGTLKLAMTDAPACGYDHVYVTVSKIRVHQSATAGATDSGWSELAIPARRIDLLSLTNGVLQELGSLPLPAGNYQQIRLALADNPSNPSNPTSVNPLANALVLSGSTSEIALTTPGGQQSGFKLKANFNVTGGQVADMVLDFVPASPLSRQVTRATTTSNPWWPSSSG</sequence>
<feature type="domain" description="DUF4382" evidence="1">
    <location>
        <begin position="40"/>
        <end position="183"/>
    </location>
</feature>
<evidence type="ECO:0000313" key="3">
    <source>
        <dbReference type="Proteomes" id="UP000323105"/>
    </source>
</evidence>
<dbReference type="Pfam" id="PF14321">
    <property type="entry name" value="DUF4382"/>
    <property type="match status" value="1"/>
</dbReference>
<dbReference type="Proteomes" id="UP000323105">
    <property type="component" value="Unassembled WGS sequence"/>
</dbReference>
<reference evidence="2 3" key="1">
    <citation type="journal article" date="2019" name="Microbiol. Resour. Announc.">
        <title>Draft Genome Sequence of Comamonas testosteroni TA441, a Bacterium That Has a Cryptic Phenol Degradation Gene Cluster.</title>
        <authorList>
            <person name="Arai H."/>
            <person name="Ishii M."/>
        </authorList>
    </citation>
    <scope>NUCLEOTIDE SEQUENCE [LARGE SCALE GENOMIC DNA]</scope>
    <source>
        <strain evidence="2 3">TA441</strain>
    </source>
</reference>
<comment type="caution">
    <text evidence="2">The sequence shown here is derived from an EMBL/GenBank/DDBJ whole genome shotgun (WGS) entry which is preliminary data.</text>
</comment>
<evidence type="ECO:0000259" key="1">
    <source>
        <dbReference type="Pfam" id="PF14321"/>
    </source>
</evidence>
<name>A0A5A7M657_COMTE</name>
<dbReference type="InterPro" id="IPR025491">
    <property type="entry name" value="DUF4382"/>
</dbReference>
<proteinExistence type="predicted"/>
<protein>
    <recommendedName>
        <fullName evidence="1">DUF4382 domain-containing protein</fullName>
    </recommendedName>
</protein>
<gene>
    <name evidence="2" type="ORF">CTTA_0342</name>
</gene>
<dbReference type="EMBL" id="BKBW01000001">
    <property type="protein sequence ID" value="GEQ73337.1"/>
    <property type="molecule type" value="Genomic_DNA"/>
</dbReference>